<evidence type="ECO:0000256" key="5">
    <source>
        <dbReference type="SAM" id="Phobius"/>
    </source>
</evidence>
<organism evidence="6 7">
    <name type="scientific">Actinocorallia herbida</name>
    <dbReference type="NCBI Taxonomy" id="58109"/>
    <lineage>
        <taxon>Bacteria</taxon>
        <taxon>Bacillati</taxon>
        <taxon>Actinomycetota</taxon>
        <taxon>Actinomycetes</taxon>
        <taxon>Streptosporangiales</taxon>
        <taxon>Thermomonosporaceae</taxon>
        <taxon>Actinocorallia</taxon>
    </lineage>
</organism>
<evidence type="ECO:0000256" key="3">
    <source>
        <dbReference type="PIRSR" id="PIRSR000390-2"/>
    </source>
</evidence>
<dbReference type="InterPro" id="IPR015424">
    <property type="entry name" value="PyrdxlP-dep_Trfase"/>
</dbReference>
<dbReference type="PIRSF" id="PIRSF000390">
    <property type="entry name" value="PLP_StrS"/>
    <property type="match status" value="1"/>
</dbReference>
<dbReference type="RefSeq" id="WP_123666097.1">
    <property type="nucleotide sequence ID" value="NZ_RJKE01000001.1"/>
</dbReference>
<name>A0A3N1CZP6_9ACTN</name>
<comment type="cofactor">
    <cofactor evidence="1">
        <name>pyridoxal 5'-phosphate</name>
        <dbReference type="ChEBI" id="CHEBI:597326"/>
    </cofactor>
</comment>
<dbReference type="Gene3D" id="3.40.640.10">
    <property type="entry name" value="Type I PLP-dependent aspartate aminotransferase-like (Major domain)"/>
    <property type="match status" value="1"/>
</dbReference>
<evidence type="ECO:0000313" key="6">
    <source>
        <dbReference type="EMBL" id="ROO86722.1"/>
    </source>
</evidence>
<feature type="transmembrane region" description="Helical" evidence="5">
    <location>
        <begin position="127"/>
        <end position="144"/>
    </location>
</feature>
<dbReference type="OrthoDB" id="9804264at2"/>
<reference evidence="6 7" key="1">
    <citation type="submission" date="2018-11" db="EMBL/GenBank/DDBJ databases">
        <title>Sequencing the genomes of 1000 actinobacteria strains.</title>
        <authorList>
            <person name="Klenk H.-P."/>
        </authorList>
    </citation>
    <scope>NUCLEOTIDE SEQUENCE [LARGE SCALE GENOMIC DNA]</scope>
    <source>
        <strain evidence="6 7">DSM 44254</strain>
    </source>
</reference>
<evidence type="ECO:0000313" key="7">
    <source>
        <dbReference type="Proteomes" id="UP000272400"/>
    </source>
</evidence>
<dbReference type="GO" id="GO:0008483">
    <property type="term" value="F:transaminase activity"/>
    <property type="evidence" value="ECO:0007669"/>
    <property type="project" value="TreeGrafter"/>
</dbReference>
<comment type="caution">
    <text evidence="6">The sequence shown here is derived from an EMBL/GenBank/DDBJ whole genome shotgun (WGS) entry which is preliminary data.</text>
</comment>
<keyword evidence="5" id="KW-0472">Membrane</keyword>
<dbReference type="EMBL" id="RJKE01000001">
    <property type="protein sequence ID" value="ROO86722.1"/>
    <property type="molecule type" value="Genomic_DNA"/>
</dbReference>
<feature type="active site" description="Proton acceptor" evidence="2">
    <location>
        <position position="190"/>
    </location>
</feature>
<feature type="modified residue" description="N6-(pyridoxal phosphate)lysine" evidence="3">
    <location>
        <position position="190"/>
    </location>
</feature>
<keyword evidence="5" id="KW-0812">Transmembrane</keyword>
<protein>
    <submittedName>
        <fullName evidence="6">dTDP-4-amino-4,6-dideoxygalactose transaminase</fullName>
    </submittedName>
</protein>
<comment type="similarity">
    <text evidence="4">Belongs to the DegT/DnrJ/EryC1 family.</text>
</comment>
<dbReference type="GO" id="GO:0000271">
    <property type="term" value="P:polysaccharide biosynthetic process"/>
    <property type="evidence" value="ECO:0007669"/>
    <property type="project" value="TreeGrafter"/>
</dbReference>
<dbReference type="SUPFAM" id="SSF53383">
    <property type="entry name" value="PLP-dependent transferases"/>
    <property type="match status" value="1"/>
</dbReference>
<evidence type="ECO:0000256" key="1">
    <source>
        <dbReference type="ARBA" id="ARBA00001933"/>
    </source>
</evidence>
<keyword evidence="7" id="KW-1185">Reference proteome</keyword>
<dbReference type="PANTHER" id="PTHR30244">
    <property type="entry name" value="TRANSAMINASE"/>
    <property type="match status" value="1"/>
</dbReference>
<evidence type="ECO:0000256" key="2">
    <source>
        <dbReference type="PIRSR" id="PIRSR000390-1"/>
    </source>
</evidence>
<gene>
    <name evidence="6" type="ORF">EDD29_4300</name>
</gene>
<dbReference type="InterPro" id="IPR000653">
    <property type="entry name" value="DegT/StrS_aminotransferase"/>
</dbReference>
<dbReference type="Pfam" id="PF01041">
    <property type="entry name" value="DegT_DnrJ_EryC1"/>
    <property type="match status" value="1"/>
</dbReference>
<dbReference type="PANTHER" id="PTHR30244:SF34">
    <property type="entry name" value="DTDP-4-AMINO-4,6-DIDEOXYGALACTOSE TRANSAMINASE"/>
    <property type="match status" value="1"/>
</dbReference>
<feature type="transmembrane region" description="Helical" evidence="5">
    <location>
        <begin position="85"/>
        <end position="107"/>
    </location>
</feature>
<evidence type="ECO:0000256" key="4">
    <source>
        <dbReference type="RuleBase" id="RU004508"/>
    </source>
</evidence>
<proteinExistence type="inferred from homology"/>
<keyword evidence="5" id="KW-1133">Transmembrane helix</keyword>
<dbReference type="AlphaFoldDB" id="A0A3N1CZP6"/>
<dbReference type="Proteomes" id="UP000272400">
    <property type="component" value="Unassembled WGS sequence"/>
</dbReference>
<dbReference type="GO" id="GO:0030170">
    <property type="term" value="F:pyridoxal phosphate binding"/>
    <property type="evidence" value="ECO:0007669"/>
    <property type="project" value="TreeGrafter"/>
</dbReference>
<sequence length="397" mass="42388">MTFVNPHQFFDLSREEPDSLTCLRSVLRDGQLFRYVETERESLNSLVEARFAEHFGKEAATAVANGTVGLRLALRALGVGPGDRVLVSAYSFIACAMAIASVGAVPIPMDLVEPLTDSTDLLVAPPFPVAAVMLVHVQGHSVAVRGMRDLCDRLGVPLIEDVSQALGAGTLHGVAGTLGDVAVTSFQQSKQVSSGEGGLVAGRADLVEKVYRMADLGAVRGAGGLPDWDDERAVLGDNLRMTELQAALVMDQARMLDDTISRQRAHRARLRELLGADVAPAVIDSEAPDRDAATHTLLLARDAMSAQRFCAALRAEQVLARVVWRKTFPEFGVFRRDEGLRKHLAALPGPKTAEELAPRILSVPSSKYVTEAGLAAVAEAVRANRGLLAESARNGAS</sequence>
<dbReference type="InterPro" id="IPR015421">
    <property type="entry name" value="PyrdxlP-dep_Trfase_major"/>
</dbReference>
<keyword evidence="3 4" id="KW-0663">Pyridoxal phosphate</keyword>
<accession>A0A3N1CZP6</accession>